<reference evidence="1 2" key="2">
    <citation type="journal article" date="2016" name="Int. J. Syst. Evol. Microbiol.">
        <title>Flavisolibacter tropicus sp. nov., isolated from tropical soil.</title>
        <authorList>
            <person name="Lee J.J."/>
            <person name="Kang M.S."/>
            <person name="Kim G.S."/>
            <person name="Lee C.S."/>
            <person name="Lim S."/>
            <person name="Lee J."/>
            <person name="Roh S.H."/>
            <person name="Kang H."/>
            <person name="Ha J.M."/>
            <person name="Bae S."/>
            <person name="Jung H.Y."/>
            <person name="Kim M.K."/>
        </authorList>
    </citation>
    <scope>NUCLEOTIDE SEQUENCE [LARGE SCALE GENOMIC DNA]</scope>
    <source>
        <strain evidence="1 2">LCS9</strain>
    </source>
</reference>
<dbReference type="AlphaFoldDB" id="A0A172TXG0"/>
<dbReference type="OrthoDB" id="680837at2"/>
<sequence>MKSFFCICCFSFITIIALSQQVVNVDKDEYNAANLFLNVGGEPVVKAKFVRLVDGTPFFLDQWLKSTIITPMGRVYSNIPVKLDLMDGQLHYLDPKGMEFIATTSIKEVTLKDSLKNKNYRFISSFSLPMLKGGWYVPLVEGKVSLFKTFDKTLSENKPYGSAVSEQSILTKEKYILIYNKQPFYLKSDKELPSILIDQKEAIETFMKAQNKKQSLENRLIETVTYYNSLLVK</sequence>
<reference evidence="2" key="1">
    <citation type="submission" date="2015-01" db="EMBL/GenBank/DDBJ databases">
        <title>Flavisolibacter sp./LCS9/ whole genome sequencing.</title>
        <authorList>
            <person name="Kim M.K."/>
            <person name="Srinivasan S."/>
            <person name="Lee J.-J."/>
        </authorList>
    </citation>
    <scope>NUCLEOTIDE SEQUENCE [LARGE SCALE GENOMIC DNA]</scope>
    <source>
        <strain evidence="2">LCS9</strain>
    </source>
</reference>
<proteinExistence type="predicted"/>
<dbReference type="KEGG" id="fla:SY85_16060"/>
<dbReference type="RefSeq" id="WP_066405907.1">
    <property type="nucleotide sequence ID" value="NZ_CP011390.1"/>
</dbReference>
<accession>A0A172TXG0</accession>
<dbReference type="Proteomes" id="UP000077177">
    <property type="component" value="Chromosome"/>
</dbReference>
<protein>
    <submittedName>
        <fullName evidence="1">Uncharacterized protein</fullName>
    </submittedName>
</protein>
<gene>
    <name evidence="1" type="ORF">SY85_16060</name>
</gene>
<evidence type="ECO:0000313" key="1">
    <source>
        <dbReference type="EMBL" id="ANE51779.1"/>
    </source>
</evidence>
<evidence type="ECO:0000313" key="2">
    <source>
        <dbReference type="Proteomes" id="UP000077177"/>
    </source>
</evidence>
<organism evidence="1 2">
    <name type="scientific">Flavisolibacter tropicus</name>
    <dbReference type="NCBI Taxonomy" id="1492898"/>
    <lineage>
        <taxon>Bacteria</taxon>
        <taxon>Pseudomonadati</taxon>
        <taxon>Bacteroidota</taxon>
        <taxon>Chitinophagia</taxon>
        <taxon>Chitinophagales</taxon>
        <taxon>Chitinophagaceae</taxon>
        <taxon>Flavisolibacter</taxon>
    </lineage>
</organism>
<dbReference type="EMBL" id="CP011390">
    <property type="protein sequence ID" value="ANE51779.1"/>
    <property type="molecule type" value="Genomic_DNA"/>
</dbReference>
<name>A0A172TXG0_9BACT</name>
<keyword evidence="2" id="KW-1185">Reference proteome</keyword>
<dbReference type="STRING" id="1492898.SY85_16060"/>